<evidence type="ECO:0000313" key="3">
    <source>
        <dbReference type="Proteomes" id="UP000762676"/>
    </source>
</evidence>
<comment type="caution">
    <text evidence="2">The sequence shown here is derived from an EMBL/GenBank/DDBJ whole genome shotgun (WGS) entry which is preliminary data.</text>
</comment>
<proteinExistence type="predicted"/>
<feature type="compositionally biased region" description="Basic and acidic residues" evidence="1">
    <location>
        <begin position="46"/>
        <end position="68"/>
    </location>
</feature>
<reference evidence="2 3" key="1">
    <citation type="journal article" date="2021" name="Elife">
        <title>Chloroplast acquisition without the gene transfer in kleptoplastic sea slugs, Plakobranchus ocellatus.</title>
        <authorList>
            <person name="Maeda T."/>
            <person name="Takahashi S."/>
            <person name="Yoshida T."/>
            <person name="Shimamura S."/>
            <person name="Takaki Y."/>
            <person name="Nagai Y."/>
            <person name="Toyoda A."/>
            <person name="Suzuki Y."/>
            <person name="Arimoto A."/>
            <person name="Ishii H."/>
            <person name="Satoh N."/>
            <person name="Nishiyama T."/>
            <person name="Hasebe M."/>
            <person name="Maruyama T."/>
            <person name="Minagawa J."/>
            <person name="Obokata J."/>
            <person name="Shigenobu S."/>
        </authorList>
    </citation>
    <scope>NUCLEOTIDE SEQUENCE [LARGE SCALE GENOMIC DNA]</scope>
</reference>
<accession>A0AAV4IIP4</accession>
<evidence type="ECO:0000256" key="1">
    <source>
        <dbReference type="SAM" id="MobiDB-lite"/>
    </source>
</evidence>
<feature type="region of interest" description="Disordered" evidence="1">
    <location>
        <begin position="46"/>
        <end position="84"/>
    </location>
</feature>
<gene>
    <name evidence="2" type="ORF">ElyMa_003058300</name>
</gene>
<dbReference type="AlphaFoldDB" id="A0AAV4IIP4"/>
<dbReference type="EMBL" id="BMAT01006328">
    <property type="protein sequence ID" value="GFS10323.1"/>
    <property type="molecule type" value="Genomic_DNA"/>
</dbReference>
<evidence type="ECO:0000313" key="2">
    <source>
        <dbReference type="EMBL" id="GFS10323.1"/>
    </source>
</evidence>
<dbReference type="Proteomes" id="UP000762676">
    <property type="component" value="Unassembled WGS sequence"/>
</dbReference>
<name>A0AAV4IIP4_9GAST</name>
<organism evidence="2 3">
    <name type="scientific">Elysia marginata</name>
    <dbReference type="NCBI Taxonomy" id="1093978"/>
    <lineage>
        <taxon>Eukaryota</taxon>
        <taxon>Metazoa</taxon>
        <taxon>Spiralia</taxon>
        <taxon>Lophotrochozoa</taxon>
        <taxon>Mollusca</taxon>
        <taxon>Gastropoda</taxon>
        <taxon>Heterobranchia</taxon>
        <taxon>Euthyneura</taxon>
        <taxon>Panpulmonata</taxon>
        <taxon>Sacoglossa</taxon>
        <taxon>Placobranchoidea</taxon>
        <taxon>Plakobranchidae</taxon>
        <taxon>Elysia</taxon>
    </lineage>
</organism>
<sequence>MSKAERSRNIQGKGMWRREALEMNKDMERIEQVTIYTKGHQRMITGDKRREGVQQRERDREGKQHFENDNNVQPTFEKEKHLARRHGMEKLCKLDLGGAE</sequence>
<keyword evidence="3" id="KW-1185">Reference proteome</keyword>
<protein>
    <submittedName>
        <fullName evidence="2">Uncharacterized protein</fullName>
    </submittedName>
</protein>